<gene>
    <name evidence="1" type="ORF">Q604_UNBC04982G0001</name>
</gene>
<accession>W1YEW9</accession>
<evidence type="ECO:0000313" key="1">
    <source>
        <dbReference type="EMBL" id="ETJ41088.1"/>
    </source>
</evidence>
<organism evidence="1">
    <name type="scientific">human gut metagenome</name>
    <dbReference type="NCBI Taxonomy" id="408170"/>
    <lineage>
        <taxon>unclassified sequences</taxon>
        <taxon>metagenomes</taxon>
        <taxon>organismal metagenomes</taxon>
    </lineage>
</organism>
<protein>
    <submittedName>
        <fullName evidence="1">Uncharacterized protein</fullName>
    </submittedName>
</protein>
<name>W1YEW9_9ZZZZ</name>
<proteinExistence type="predicted"/>
<sequence length="36" mass="4477">MSDFRNDRFVDERQSTRLIVWRRSSDLRLTLLFHIP</sequence>
<comment type="caution">
    <text evidence="1">The sequence shown here is derived from an EMBL/GenBank/DDBJ whole genome shotgun (WGS) entry which is preliminary data.</text>
</comment>
<feature type="non-terminal residue" evidence="1">
    <location>
        <position position="36"/>
    </location>
</feature>
<dbReference type="EMBL" id="AZMM01004982">
    <property type="protein sequence ID" value="ETJ41088.1"/>
    <property type="molecule type" value="Genomic_DNA"/>
</dbReference>
<dbReference type="AlphaFoldDB" id="W1YEW9"/>
<reference evidence="1" key="1">
    <citation type="submission" date="2013-12" db="EMBL/GenBank/DDBJ databases">
        <title>A Varibaculum cambriense genome reconstructed from a premature infant gut community with otherwise low bacterial novelty that shifts toward anaerobic metabolism during the third week of life.</title>
        <authorList>
            <person name="Brown C.T."/>
            <person name="Sharon I."/>
            <person name="Thomas B.C."/>
            <person name="Castelle C.J."/>
            <person name="Morowitz M.J."/>
            <person name="Banfield J.F."/>
        </authorList>
    </citation>
    <scope>NUCLEOTIDE SEQUENCE</scope>
</reference>